<evidence type="ECO:0000256" key="6">
    <source>
        <dbReference type="ARBA" id="ARBA00022692"/>
    </source>
</evidence>
<dbReference type="RefSeq" id="WP_353566188.1">
    <property type="nucleotide sequence ID" value="NZ_BAABRI010000006.1"/>
</dbReference>
<comment type="caution">
    <text evidence="19">The sequence shown here is derived from an EMBL/GenBank/DDBJ whole genome shotgun (WGS) entry which is preliminary data.</text>
</comment>
<dbReference type="Pfam" id="PF22461">
    <property type="entry name" value="SLBB_2"/>
    <property type="match status" value="2"/>
</dbReference>
<evidence type="ECO:0000313" key="20">
    <source>
        <dbReference type="Proteomes" id="UP001476282"/>
    </source>
</evidence>
<dbReference type="Gene3D" id="3.30.1950.10">
    <property type="entry name" value="wza like domain"/>
    <property type="match status" value="1"/>
</dbReference>
<evidence type="ECO:0008006" key="21">
    <source>
        <dbReference type="Google" id="ProtNLM"/>
    </source>
</evidence>
<accession>A0ABP9UNY0</accession>
<gene>
    <name evidence="19" type="ORF">Hsar01_01256</name>
</gene>
<feature type="domain" description="SLBB" evidence="18">
    <location>
        <begin position="233"/>
        <end position="310"/>
    </location>
</feature>
<keyword evidence="20" id="KW-1185">Reference proteome</keyword>
<sequence>MRRLSNLLAALTVCLLAVSCSQIIPRPDFDARTADQTVKNLNFTNVKIDRKPSAKLLQPPKDPYILGPGDVVEIEIAEVSGTLARTFVMPDGMVYYNLAGGVRAEGLTQKEFASRLTEALKRDYTKPLVNVSLVEVRSRRYWILGRVFKPGIYPLRQPTTLLEAVSQAGGLFTSAFSGVTEELADLSNSVVIRDGEILPVNFEKLIRGGDASQNIYLRHNDYIYLPSATSSTVLLLGAVAAPQAIGYKDSLTLVDCIAQAHGPAPGAYTKQVVVVRGSLDKPQAAVVNLDGILTGKETNVLLQPGDIVWVPKRPLGLLESTVKVIFQDAARTIASGEGSRVAGGNQDPVLSIPLSSPTSE</sequence>
<dbReference type="InterPro" id="IPR049712">
    <property type="entry name" value="Poly_export"/>
</dbReference>
<keyword evidence="9" id="KW-0406">Ion transport</keyword>
<evidence type="ECO:0000256" key="14">
    <source>
        <dbReference type="ARBA" id="ARBA00023288"/>
    </source>
</evidence>
<comment type="subcellular location">
    <subcellularLocation>
        <location evidence="1">Cell outer membrane</location>
        <topology evidence="1">Multi-pass membrane protein</topology>
    </subcellularLocation>
</comment>
<dbReference type="PROSITE" id="PS51257">
    <property type="entry name" value="PROKAR_LIPOPROTEIN"/>
    <property type="match status" value="1"/>
</dbReference>
<name>A0ABP9UNY0_9BACT</name>
<keyword evidence="14" id="KW-0449">Lipoprotein</keyword>
<keyword evidence="12" id="KW-0564">Palmitate</keyword>
<proteinExistence type="inferred from homology"/>
<dbReference type="Proteomes" id="UP001476282">
    <property type="component" value="Unassembled WGS sequence"/>
</dbReference>
<evidence type="ECO:0000259" key="17">
    <source>
        <dbReference type="Pfam" id="PF02563"/>
    </source>
</evidence>
<evidence type="ECO:0000256" key="10">
    <source>
        <dbReference type="ARBA" id="ARBA00023114"/>
    </source>
</evidence>
<dbReference type="InterPro" id="IPR054765">
    <property type="entry name" value="SLBB_dom"/>
</dbReference>
<keyword evidence="10" id="KW-0626">Porin</keyword>
<keyword evidence="3" id="KW-0813">Transport</keyword>
<evidence type="ECO:0000256" key="1">
    <source>
        <dbReference type="ARBA" id="ARBA00004571"/>
    </source>
</evidence>
<evidence type="ECO:0000256" key="5">
    <source>
        <dbReference type="ARBA" id="ARBA00022597"/>
    </source>
</evidence>
<evidence type="ECO:0000256" key="12">
    <source>
        <dbReference type="ARBA" id="ARBA00023139"/>
    </source>
</evidence>
<evidence type="ECO:0000256" key="11">
    <source>
        <dbReference type="ARBA" id="ARBA00023136"/>
    </source>
</evidence>
<feature type="region of interest" description="Disordered" evidence="15">
    <location>
        <begin position="337"/>
        <end position="360"/>
    </location>
</feature>
<keyword evidence="4" id="KW-1134">Transmembrane beta strand</keyword>
<keyword evidence="8" id="KW-0625">Polysaccharide transport</keyword>
<dbReference type="Gene3D" id="3.10.560.10">
    <property type="entry name" value="Outer membrane lipoprotein wza domain like"/>
    <property type="match status" value="2"/>
</dbReference>
<evidence type="ECO:0000256" key="13">
    <source>
        <dbReference type="ARBA" id="ARBA00023237"/>
    </source>
</evidence>
<evidence type="ECO:0000256" key="8">
    <source>
        <dbReference type="ARBA" id="ARBA00023047"/>
    </source>
</evidence>
<keyword evidence="11" id="KW-0472">Membrane</keyword>
<comment type="similarity">
    <text evidence="2">Belongs to the BexD/CtrA/VexA family.</text>
</comment>
<keyword evidence="6" id="KW-0812">Transmembrane</keyword>
<evidence type="ECO:0000259" key="18">
    <source>
        <dbReference type="Pfam" id="PF22461"/>
    </source>
</evidence>
<dbReference type="InterPro" id="IPR003715">
    <property type="entry name" value="Poly_export_N"/>
</dbReference>
<evidence type="ECO:0000256" key="15">
    <source>
        <dbReference type="SAM" id="MobiDB-lite"/>
    </source>
</evidence>
<protein>
    <recommendedName>
        <fullName evidence="21">Soluble ligand binding domain-containing protein</fullName>
    </recommendedName>
</protein>
<keyword evidence="5" id="KW-0762">Sugar transport</keyword>
<feature type="domain" description="Polysaccharide export protein N-terminal" evidence="17">
    <location>
        <begin position="59"/>
        <end position="133"/>
    </location>
</feature>
<evidence type="ECO:0000256" key="9">
    <source>
        <dbReference type="ARBA" id="ARBA00023065"/>
    </source>
</evidence>
<dbReference type="PANTHER" id="PTHR33619">
    <property type="entry name" value="POLYSACCHARIDE EXPORT PROTEIN GFCE-RELATED"/>
    <property type="match status" value="1"/>
</dbReference>
<dbReference type="PANTHER" id="PTHR33619:SF3">
    <property type="entry name" value="POLYSACCHARIDE EXPORT PROTEIN GFCE-RELATED"/>
    <property type="match status" value="1"/>
</dbReference>
<dbReference type="Pfam" id="PF02563">
    <property type="entry name" value="Poly_export"/>
    <property type="match status" value="1"/>
</dbReference>
<evidence type="ECO:0000256" key="16">
    <source>
        <dbReference type="SAM" id="SignalP"/>
    </source>
</evidence>
<keyword evidence="13" id="KW-0998">Cell outer membrane</keyword>
<feature type="signal peptide" evidence="16">
    <location>
        <begin position="1"/>
        <end position="19"/>
    </location>
</feature>
<reference evidence="19 20" key="1">
    <citation type="submission" date="2024-02" db="EMBL/GenBank/DDBJ databases">
        <title>Haloferula sargassicola NBRC 104335.</title>
        <authorList>
            <person name="Ichikawa N."/>
            <person name="Katano-Makiyama Y."/>
            <person name="Hidaka K."/>
        </authorList>
    </citation>
    <scope>NUCLEOTIDE SEQUENCE [LARGE SCALE GENOMIC DNA]</scope>
    <source>
        <strain evidence="19 20">NBRC 104335</strain>
    </source>
</reference>
<evidence type="ECO:0000256" key="3">
    <source>
        <dbReference type="ARBA" id="ARBA00022448"/>
    </source>
</evidence>
<feature type="domain" description="SLBB" evidence="18">
    <location>
        <begin position="140"/>
        <end position="224"/>
    </location>
</feature>
<keyword evidence="7 16" id="KW-0732">Signal</keyword>
<evidence type="ECO:0000313" key="19">
    <source>
        <dbReference type="EMBL" id="GAA5482041.1"/>
    </source>
</evidence>
<evidence type="ECO:0000256" key="7">
    <source>
        <dbReference type="ARBA" id="ARBA00022729"/>
    </source>
</evidence>
<organism evidence="19 20">
    <name type="scientific">Haloferula sargassicola</name>
    <dbReference type="NCBI Taxonomy" id="490096"/>
    <lineage>
        <taxon>Bacteria</taxon>
        <taxon>Pseudomonadati</taxon>
        <taxon>Verrucomicrobiota</taxon>
        <taxon>Verrucomicrobiia</taxon>
        <taxon>Verrucomicrobiales</taxon>
        <taxon>Verrucomicrobiaceae</taxon>
        <taxon>Haloferula</taxon>
    </lineage>
</organism>
<feature type="chain" id="PRO_5047398996" description="Soluble ligand binding domain-containing protein" evidence="16">
    <location>
        <begin position="20"/>
        <end position="360"/>
    </location>
</feature>
<evidence type="ECO:0000256" key="4">
    <source>
        <dbReference type="ARBA" id="ARBA00022452"/>
    </source>
</evidence>
<evidence type="ECO:0000256" key="2">
    <source>
        <dbReference type="ARBA" id="ARBA00009450"/>
    </source>
</evidence>
<dbReference type="EMBL" id="BAABRI010000006">
    <property type="protein sequence ID" value="GAA5482041.1"/>
    <property type="molecule type" value="Genomic_DNA"/>
</dbReference>